<evidence type="ECO:0000313" key="1">
    <source>
        <dbReference type="EMBL" id="GMS93132.1"/>
    </source>
</evidence>
<dbReference type="Proteomes" id="UP001432027">
    <property type="component" value="Unassembled WGS sequence"/>
</dbReference>
<dbReference type="EMBL" id="BTSX01000004">
    <property type="protein sequence ID" value="GMS93132.1"/>
    <property type="molecule type" value="Genomic_DNA"/>
</dbReference>
<sequence length="106" mass="12441">GQMIQHMQQQHQCPPHLMNRCVRCGIADESYSRLIDGRVQVRARNAETFHQQPQVQYEDVQELRAGSEWRMCHSCCLTRDGHGWINYIHYATSSTESIQCHKRDID</sequence>
<comment type="caution">
    <text evidence="1">The sequence shown here is derived from an EMBL/GenBank/DDBJ whole genome shotgun (WGS) entry which is preliminary data.</text>
</comment>
<proteinExistence type="predicted"/>
<organism evidence="1 2">
    <name type="scientific">Pristionchus entomophagus</name>
    <dbReference type="NCBI Taxonomy" id="358040"/>
    <lineage>
        <taxon>Eukaryota</taxon>
        <taxon>Metazoa</taxon>
        <taxon>Ecdysozoa</taxon>
        <taxon>Nematoda</taxon>
        <taxon>Chromadorea</taxon>
        <taxon>Rhabditida</taxon>
        <taxon>Rhabditina</taxon>
        <taxon>Diplogasteromorpha</taxon>
        <taxon>Diplogasteroidea</taxon>
        <taxon>Neodiplogasteridae</taxon>
        <taxon>Pristionchus</taxon>
    </lineage>
</organism>
<gene>
    <name evidence="1" type="ORF">PENTCL1PPCAC_15307</name>
</gene>
<evidence type="ECO:0000313" key="2">
    <source>
        <dbReference type="Proteomes" id="UP001432027"/>
    </source>
</evidence>
<accession>A0AAV5TC45</accession>
<protein>
    <submittedName>
        <fullName evidence="1">Uncharacterized protein</fullName>
    </submittedName>
</protein>
<reference evidence="1" key="1">
    <citation type="submission" date="2023-10" db="EMBL/GenBank/DDBJ databases">
        <title>Genome assembly of Pristionchus species.</title>
        <authorList>
            <person name="Yoshida K."/>
            <person name="Sommer R.J."/>
        </authorList>
    </citation>
    <scope>NUCLEOTIDE SEQUENCE</scope>
    <source>
        <strain evidence="1">RS0144</strain>
    </source>
</reference>
<name>A0AAV5TC45_9BILA</name>
<keyword evidence="2" id="KW-1185">Reference proteome</keyword>
<feature type="non-terminal residue" evidence="1">
    <location>
        <position position="1"/>
    </location>
</feature>
<dbReference type="AlphaFoldDB" id="A0AAV5TC45"/>